<feature type="domain" description="ABC transporter" evidence="9">
    <location>
        <begin position="7"/>
        <end position="265"/>
    </location>
</feature>
<keyword evidence="8" id="KW-0472">Membrane</keyword>
<dbReference type="PROSITE" id="PS00211">
    <property type="entry name" value="ABC_TRANSPORTER_1"/>
    <property type="match status" value="1"/>
</dbReference>
<keyword evidence="3" id="KW-1003">Cell membrane</keyword>
<evidence type="ECO:0000256" key="1">
    <source>
        <dbReference type="ARBA" id="ARBA00004202"/>
    </source>
</evidence>
<dbReference type="InterPro" id="IPR003593">
    <property type="entry name" value="AAA+_ATPase"/>
</dbReference>
<accession>A0A0F9E7M6</accession>
<sequence>MEKKYLMQVKNLQISWHLDKALIPIVCGLDFSLEAGKVLALVGESGCGKSVTSLSLLRLLAKELKIVEGEILFCGTGDDETVDVAKLNPRGKEIQKIRGGIASMIFQEPMSSFSPLYTIGHQIMEVILLHKHNTKEEAKAITIDLLRKVGLADPEKAVDRFPGEFSGGMRQRAMIAKALSCNPRLLIADEPTTALDVTIQAQILELMNNVKDEFGTSIIFISHDLGVVGQVADDVAIMYMGSIVEKGPVKEIFKHPKHPYTMKLLDAIPRLGDLEDRKRLEPIRGSVPTLFNRPKGCAFHDRCDYFMNGICDDSFPDLKEISENQQVACHLYE</sequence>
<evidence type="ECO:0000256" key="7">
    <source>
        <dbReference type="ARBA" id="ARBA00022967"/>
    </source>
</evidence>
<evidence type="ECO:0000256" key="5">
    <source>
        <dbReference type="ARBA" id="ARBA00022741"/>
    </source>
</evidence>
<dbReference type="FunFam" id="3.40.50.300:FF:000016">
    <property type="entry name" value="Oligopeptide ABC transporter ATP-binding component"/>
    <property type="match status" value="1"/>
</dbReference>
<comment type="subcellular location">
    <subcellularLocation>
        <location evidence="1">Cell membrane</location>
        <topology evidence="1">Peripheral membrane protein</topology>
    </subcellularLocation>
</comment>
<evidence type="ECO:0000256" key="4">
    <source>
        <dbReference type="ARBA" id="ARBA00022519"/>
    </source>
</evidence>
<keyword evidence="4" id="KW-0997">Cell inner membrane</keyword>
<dbReference type="SUPFAM" id="SSF52540">
    <property type="entry name" value="P-loop containing nucleoside triphosphate hydrolases"/>
    <property type="match status" value="1"/>
</dbReference>
<dbReference type="GO" id="GO:0015833">
    <property type="term" value="P:peptide transport"/>
    <property type="evidence" value="ECO:0007669"/>
    <property type="project" value="InterPro"/>
</dbReference>
<evidence type="ECO:0000256" key="6">
    <source>
        <dbReference type="ARBA" id="ARBA00022840"/>
    </source>
</evidence>
<dbReference type="InterPro" id="IPR017871">
    <property type="entry name" value="ABC_transporter-like_CS"/>
</dbReference>
<dbReference type="Gene3D" id="3.40.50.300">
    <property type="entry name" value="P-loop containing nucleotide triphosphate hydrolases"/>
    <property type="match status" value="1"/>
</dbReference>
<dbReference type="Pfam" id="PF00005">
    <property type="entry name" value="ABC_tran"/>
    <property type="match status" value="1"/>
</dbReference>
<dbReference type="GO" id="GO:0016887">
    <property type="term" value="F:ATP hydrolysis activity"/>
    <property type="evidence" value="ECO:0007669"/>
    <property type="project" value="InterPro"/>
</dbReference>
<dbReference type="PROSITE" id="PS50893">
    <property type="entry name" value="ABC_TRANSPORTER_2"/>
    <property type="match status" value="1"/>
</dbReference>
<evidence type="ECO:0000256" key="8">
    <source>
        <dbReference type="ARBA" id="ARBA00023136"/>
    </source>
</evidence>
<name>A0A0F9E7M6_9ZZZZ</name>
<dbReference type="GO" id="GO:0005886">
    <property type="term" value="C:plasma membrane"/>
    <property type="evidence" value="ECO:0007669"/>
    <property type="project" value="UniProtKB-SubCell"/>
</dbReference>
<comment type="caution">
    <text evidence="10">The sequence shown here is derived from an EMBL/GenBank/DDBJ whole genome shotgun (WGS) entry which is preliminary data.</text>
</comment>
<keyword evidence="6" id="KW-0067">ATP-binding</keyword>
<protein>
    <recommendedName>
        <fullName evidence="9">ABC transporter domain-containing protein</fullName>
    </recommendedName>
</protein>
<dbReference type="PANTHER" id="PTHR43297:SF14">
    <property type="entry name" value="ATPASE AAA-TYPE CORE DOMAIN-CONTAINING PROTEIN"/>
    <property type="match status" value="1"/>
</dbReference>
<dbReference type="AlphaFoldDB" id="A0A0F9E7M6"/>
<keyword evidence="2" id="KW-0813">Transport</keyword>
<keyword evidence="7" id="KW-1278">Translocase</keyword>
<evidence type="ECO:0000313" key="10">
    <source>
        <dbReference type="EMBL" id="KKL69979.1"/>
    </source>
</evidence>
<dbReference type="SMART" id="SM00382">
    <property type="entry name" value="AAA"/>
    <property type="match status" value="1"/>
</dbReference>
<dbReference type="InterPro" id="IPR027417">
    <property type="entry name" value="P-loop_NTPase"/>
</dbReference>
<dbReference type="InterPro" id="IPR013563">
    <property type="entry name" value="Oligopep_ABC_C"/>
</dbReference>
<dbReference type="InterPro" id="IPR003439">
    <property type="entry name" value="ABC_transporter-like_ATP-bd"/>
</dbReference>
<proteinExistence type="predicted"/>
<evidence type="ECO:0000259" key="9">
    <source>
        <dbReference type="PROSITE" id="PS50893"/>
    </source>
</evidence>
<organism evidence="10">
    <name type="scientific">marine sediment metagenome</name>
    <dbReference type="NCBI Taxonomy" id="412755"/>
    <lineage>
        <taxon>unclassified sequences</taxon>
        <taxon>metagenomes</taxon>
        <taxon>ecological metagenomes</taxon>
    </lineage>
</organism>
<dbReference type="Pfam" id="PF08352">
    <property type="entry name" value="oligo_HPY"/>
    <property type="match status" value="1"/>
</dbReference>
<gene>
    <name evidence="10" type="ORF">LCGC14_2109500</name>
</gene>
<keyword evidence="5" id="KW-0547">Nucleotide-binding</keyword>
<dbReference type="CDD" id="cd03257">
    <property type="entry name" value="ABC_NikE_OppD_transporters"/>
    <property type="match status" value="1"/>
</dbReference>
<evidence type="ECO:0000256" key="2">
    <source>
        <dbReference type="ARBA" id="ARBA00022448"/>
    </source>
</evidence>
<reference evidence="10" key="1">
    <citation type="journal article" date="2015" name="Nature">
        <title>Complex archaea that bridge the gap between prokaryotes and eukaryotes.</title>
        <authorList>
            <person name="Spang A."/>
            <person name="Saw J.H."/>
            <person name="Jorgensen S.L."/>
            <person name="Zaremba-Niedzwiedzka K."/>
            <person name="Martijn J."/>
            <person name="Lind A.E."/>
            <person name="van Eijk R."/>
            <person name="Schleper C."/>
            <person name="Guy L."/>
            <person name="Ettema T.J."/>
        </authorList>
    </citation>
    <scope>NUCLEOTIDE SEQUENCE</scope>
</reference>
<dbReference type="EMBL" id="LAZR01026033">
    <property type="protein sequence ID" value="KKL69979.1"/>
    <property type="molecule type" value="Genomic_DNA"/>
</dbReference>
<dbReference type="InterPro" id="IPR050388">
    <property type="entry name" value="ABC_Ni/Peptide_Import"/>
</dbReference>
<dbReference type="GO" id="GO:0005524">
    <property type="term" value="F:ATP binding"/>
    <property type="evidence" value="ECO:0007669"/>
    <property type="project" value="UniProtKB-KW"/>
</dbReference>
<dbReference type="NCBIfam" id="TIGR01727">
    <property type="entry name" value="oligo_HPY"/>
    <property type="match status" value="1"/>
</dbReference>
<dbReference type="PANTHER" id="PTHR43297">
    <property type="entry name" value="OLIGOPEPTIDE TRANSPORT ATP-BINDING PROTEIN APPD"/>
    <property type="match status" value="1"/>
</dbReference>
<evidence type="ECO:0000256" key="3">
    <source>
        <dbReference type="ARBA" id="ARBA00022475"/>
    </source>
</evidence>